<evidence type="ECO:0000256" key="8">
    <source>
        <dbReference type="ARBA" id="ARBA00022833"/>
    </source>
</evidence>
<sequence>MACIPTLRLPEAVKVIQCNVLLGILGLSVHLLGFSAGAYVIAVWLFSTLLQLVLVMAYTVLVIVAAEDSDEDDSDDDELGFLYTSHPATLITGDEDDDLDYDDDVDDIEVAAQVLANRAAHVAAIERLPVFDLAVACKTKLQDSTKSMEGEATDKGGLQNLHMEDKLEAKATVLQDIETYSKGSKDIVQHMESQECFKAPLQEINMESTTLDIKIEYTCGICLEDLSNEDKVFLFPNCRHFFHMPCVLTWLSSNGSCPICRELVIEFPTAVAAHHEVVIDVELMQ</sequence>
<dbReference type="GO" id="GO:0016020">
    <property type="term" value="C:membrane"/>
    <property type="evidence" value="ECO:0007669"/>
    <property type="project" value="UniProtKB-SubCell"/>
</dbReference>
<dbReference type="GO" id="GO:0008270">
    <property type="term" value="F:zinc ion binding"/>
    <property type="evidence" value="ECO:0007669"/>
    <property type="project" value="UniProtKB-KW"/>
</dbReference>
<keyword evidence="9 13" id="KW-1133">Transmembrane helix</keyword>
<evidence type="ECO:0000256" key="4">
    <source>
        <dbReference type="ARBA" id="ARBA00022692"/>
    </source>
</evidence>
<keyword evidence="5" id="KW-0479">Metal-binding</keyword>
<dbReference type="PANTHER" id="PTHR45768">
    <property type="entry name" value="E3 UBIQUITIN-PROTEIN LIGASE RNF13-LIKE"/>
    <property type="match status" value="1"/>
</dbReference>
<feature type="transmembrane region" description="Helical" evidence="13">
    <location>
        <begin position="12"/>
        <end position="32"/>
    </location>
</feature>
<comment type="similarity">
    <text evidence="11">Belongs to the RING-type zinc finger family. ATL subfamily.</text>
</comment>
<keyword evidence="3" id="KW-0808">Transferase</keyword>
<evidence type="ECO:0000256" key="10">
    <source>
        <dbReference type="ARBA" id="ARBA00023136"/>
    </source>
</evidence>
<proteinExistence type="inferred from homology"/>
<dbReference type="Gene3D" id="3.30.40.10">
    <property type="entry name" value="Zinc/RING finger domain, C3HC4 (zinc finger)"/>
    <property type="match status" value="1"/>
</dbReference>
<dbReference type="AlphaFoldDB" id="A0A9D4UJQ6"/>
<dbReference type="Proteomes" id="UP000886520">
    <property type="component" value="Chromosome 16"/>
</dbReference>
<evidence type="ECO:0000256" key="11">
    <source>
        <dbReference type="ARBA" id="ARBA00024209"/>
    </source>
</evidence>
<dbReference type="EMBL" id="JABFUD020000016">
    <property type="protein sequence ID" value="KAI5068671.1"/>
    <property type="molecule type" value="Genomic_DNA"/>
</dbReference>
<evidence type="ECO:0000256" key="2">
    <source>
        <dbReference type="ARBA" id="ARBA00004906"/>
    </source>
</evidence>
<gene>
    <name evidence="15" type="ORF">GOP47_0017016</name>
</gene>
<feature type="domain" description="RING-type" evidence="14">
    <location>
        <begin position="219"/>
        <end position="261"/>
    </location>
</feature>
<dbReference type="PROSITE" id="PS50089">
    <property type="entry name" value="ZF_RING_2"/>
    <property type="match status" value="1"/>
</dbReference>
<evidence type="ECO:0000313" key="16">
    <source>
        <dbReference type="Proteomes" id="UP000886520"/>
    </source>
</evidence>
<keyword evidence="6 12" id="KW-0863">Zinc-finger</keyword>
<keyword evidence="16" id="KW-1185">Reference proteome</keyword>
<organism evidence="15 16">
    <name type="scientific">Adiantum capillus-veneris</name>
    <name type="common">Maidenhair fern</name>
    <dbReference type="NCBI Taxonomy" id="13818"/>
    <lineage>
        <taxon>Eukaryota</taxon>
        <taxon>Viridiplantae</taxon>
        <taxon>Streptophyta</taxon>
        <taxon>Embryophyta</taxon>
        <taxon>Tracheophyta</taxon>
        <taxon>Polypodiopsida</taxon>
        <taxon>Polypodiidae</taxon>
        <taxon>Polypodiales</taxon>
        <taxon>Pteridineae</taxon>
        <taxon>Pteridaceae</taxon>
        <taxon>Vittarioideae</taxon>
        <taxon>Adiantum</taxon>
    </lineage>
</organism>
<comment type="subcellular location">
    <subcellularLocation>
        <location evidence="1">Membrane</location>
        <topology evidence="1">Single-pass membrane protein</topology>
    </subcellularLocation>
</comment>
<keyword evidence="7" id="KW-0833">Ubl conjugation pathway</keyword>
<evidence type="ECO:0000259" key="14">
    <source>
        <dbReference type="PROSITE" id="PS50089"/>
    </source>
</evidence>
<reference evidence="15" key="1">
    <citation type="submission" date="2021-01" db="EMBL/GenBank/DDBJ databases">
        <title>Adiantum capillus-veneris genome.</title>
        <authorList>
            <person name="Fang Y."/>
            <person name="Liao Q."/>
        </authorList>
    </citation>
    <scope>NUCLEOTIDE SEQUENCE</scope>
    <source>
        <strain evidence="15">H3</strain>
        <tissue evidence="15">Leaf</tissue>
    </source>
</reference>
<evidence type="ECO:0000313" key="15">
    <source>
        <dbReference type="EMBL" id="KAI5068671.1"/>
    </source>
</evidence>
<evidence type="ECO:0000256" key="6">
    <source>
        <dbReference type="ARBA" id="ARBA00022771"/>
    </source>
</evidence>
<evidence type="ECO:0000256" key="12">
    <source>
        <dbReference type="PROSITE-ProRule" id="PRU00175"/>
    </source>
</evidence>
<keyword evidence="4 13" id="KW-0812">Transmembrane</keyword>
<evidence type="ECO:0000256" key="13">
    <source>
        <dbReference type="SAM" id="Phobius"/>
    </source>
</evidence>
<evidence type="ECO:0000256" key="5">
    <source>
        <dbReference type="ARBA" id="ARBA00022723"/>
    </source>
</evidence>
<dbReference type="OrthoDB" id="21204at2759"/>
<name>A0A9D4UJQ6_ADICA</name>
<accession>A0A9D4UJQ6</accession>
<evidence type="ECO:0000256" key="1">
    <source>
        <dbReference type="ARBA" id="ARBA00004167"/>
    </source>
</evidence>
<dbReference type="SUPFAM" id="SSF57850">
    <property type="entry name" value="RING/U-box"/>
    <property type="match status" value="1"/>
</dbReference>
<protein>
    <recommendedName>
        <fullName evidence="14">RING-type domain-containing protein</fullName>
    </recommendedName>
</protein>
<comment type="caution">
    <text evidence="15">The sequence shown here is derived from an EMBL/GenBank/DDBJ whole genome shotgun (WGS) entry which is preliminary data.</text>
</comment>
<dbReference type="InterPro" id="IPR013083">
    <property type="entry name" value="Znf_RING/FYVE/PHD"/>
</dbReference>
<dbReference type="SMART" id="SM00184">
    <property type="entry name" value="RING"/>
    <property type="match status" value="1"/>
</dbReference>
<evidence type="ECO:0000256" key="3">
    <source>
        <dbReference type="ARBA" id="ARBA00022679"/>
    </source>
</evidence>
<keyword evidence="10 13" id="KW-0472">Membrane</keyword>
<dbReference type="PANTHER" id="PTHR45768:SF18">
    <property type="entry name" value="RING-H2 FINGER PROTEIN ATL47-RELATED"/>
    <property type="match status" value="1"/>
</dbReference>
<evidence type="ECO:0000256" key="9">
    <source>
        <dbReference type="ARBA" id="ARBA00022989"/>
    </source>
</evidence>
<dbReference type="InterPro" id="IPR001841">
    <property type="entry name" value="Znf_RING"/>
</dbReference>
<dbReference type="Pfam" id="PF13639">
    <property type="entry name" value="zf-RING_2"/>
    <property type="match status" value="1"/>
</dbReference>
<evidence type="ECO:0000256" key="7">
    <source>
        <dbReference type="ARBA" id="ARBA00022786"/>
    </source>
</evidence>
<dbReference type="GO" id="GO:0016740">
    <property type="term" value="F:transferase activity"/>
    <property type="evidence" value="ECO:0007669"/>
    <property type="project" value="UniProtKB-KW"/>
</dbReference>
<comment type="pathway">
    <text evidence="2">Protein modification; protein ubiquitination.</text>
</comment>
<keyword evidence="8" id="KW-0862">Zinc</keyword>